<evidence type="ECO:0000256" key="6">
    <source>
        <dbReference type="SAM" id="Phobius"/>
    </source>
</evidence>
<keyword evidence="5" id="KW-0479">Metal-binding</keyword>
<feature type="transmembrane region" description="Helical" evidence="6">
    <location>
        <begin position="20"/>
        <end position="38"/>
    </location>
</feature>
<accession>Q2RWN0</accession>
<evidence type="ECO:0000256" key="5">
    <source>
        <dbReference type="PIRSR" id="PIRSR604254-1"/>
    </source>
</evidence>
<feature type="transmembrane region" description="Helical" evidence="6">
    <location>
        <begin position="81"/>
        <end position="100"/>
    </location>
</feature>
<dbReference type="KEGG" id="rru:Rru_A0661"/>
<feature type="transmembrane region" description="Helical" evidence="6">
    <location>
        <begin position="50"/>
        <end position="69"/>
    </location>
</feature>
<dbReference type="PhylomeDB" id="Q2RWN0"/>
<dbReference type="PATRIC" id="fig|269796.9.peg.717"/>
<gene>
    <name evidence="7" type="ordered locus">Rru_A0661</name>
</gene>
<keyword evidence="8" id="KW-1185">Reference proteome</keyword>
<evidence type="ECO:0000313" key="8">
    <source>
        <dbReference type="Proteomes" id="UP000001929"/>
    </source>
</evidence>
<dbReference type="EMBL" id="CP000230">
    <property type="protein sequence ID" value="ABC21465.1"/>
    <property type="molecule type" value="Genomic_DNA"/>
</dbReference>
<keyword evidence="4 6" id="KW-0472">Membrane</keyword>
<evidence type="ECO:0000256" key="2">
    <source>
        <dbReference type="ARBA" id="ARBA00022692"/>
    </source>
</evidence>
<dbReference type="GO" id="GO:0046872">
    <property type="term" value="F:metal ion binding"/>
    <property type="evidence" value="ECO:0007669"/>
    <property type="project" value="UniProtKB-KW"/>
</dbReference>
<dbReference type="AlphaFoldDB" id="Q2RWN0"/>
<proteinExistence type="predicted"/>
<evidence type="ECO:0000313" key="7">
    <source>
        <dbReference type="EMBL" id="ABC21465.1"/>
    </source>
</evidence>
<feature type="transmembrane region" description="Helical" evidence="6">
    <location>
        <begin position="106"/>
        <end position="128"/>
    </location>
</feature>
<dbReference type="STRING" id="269796.Rru_A0661"/>
<feature type="transmembrane region" description="Helical" evidence="6">
    <location>
        <begin position="160"/>
        <end position="179"/>
    </location>
</feature>
<dbReference type="Proteomes" id="UP000001929">
    <property type="component" value="Chromosome"/>
</dbReference>
<dbReference type="GO" id="GO:0016020">
    <property type="term" value="C:membrane"/>
    <property type="evidence" value="ECO:0007669"/>
    <property type="project" value="UniProtKB-SubCell"/>
</dbReference>
<sequence>MSGSLFPTYTRAERIADAAIHMLGVPLGLIAAVWLVIAGWDGGRTTTASAIYGLGLVGMLSASAAYNLASHGTLKHILRRIDHAMIFVMIAGTYTPFALLGLGGEMGGWLCGAIWTTAVLGVASKLLLPYGWERLSLVLYLAMGWAILTVIGPLSDALSMPAIVLVFIGGILYTIGTAFHSFKRLPFQNAFWHLLVLAAAACHFASIYYEFV</sequence>
<dbReference type="EnsemblBacteria" id="ABC21465">
    <property type="protein sequence ID" value="ABC21465"/>
    <property type="gene ID" value="Rru_A0661"/>
</dbReference>
<dbReference type="PANTHER" id="PTHR20855">
    <property type="entry name" value="ADIPOR/PROGESTIN RECEPTOR-RELATED"/>
    <property type="match status" value="1"/>
</dbReference>
<dbReference type="eggNOG" id="COG1272">
    <property type="taxonomic scope" value="Bacteria"/>
</dbReference>
<protein>
    <submittedName>
        <fullName evidence="7">Hly-III related proteins</fullName>
    </submittedName>
</protein>
<dbReference type="HOGENOM" id="CLU_051078_1_0_5"/>
<evidence type="ECO:0000256" key="4">
    <source>
        <dbReference type="ARBA" id="ARBA00023136"/>
    </source>
</evidence>
<feature type="binding site" evidence="5">
    <location>
        <position position="193"/>
    </location>
    <ligand>
        <name>Zn(2+)</name>
        <dbReference type="ChEBI" id="CHEBI:29105"/>
    </ligand>
</feature>
<name>Q2RWN0_RHORT</name>
<reference evidence="7 8" key="1">
    <citation type="journal article" date="2011" name="Stand. Genomic Sci.">
        <title>Complete genome sequence of Rhodospirillum rubrum type strain (S1).</title>
        <authorList>
            <person name="Munk A.C."/>
            <person name="Copeland A."/>
            <person name="Lucas S."/>
            <person name="Lapidus A."/>
            <person name="Del Rio T.G."/>
            <person name="Barry K."/>
            <person name="Detter J.C."/>
            <person name="Hammon N."/>
            <person name="Israni S."/>
            <person name="Pitluck S."/>
            <person name="Brettin T."/>
            <person name="Bruce D."/>
            <person name="Han C."/>
            <person name="Tapia R."/>
            <person name="Gilna P."/>
            <person name="Schmutz J."/>
            <person name="Larimer F."/>
            <person name="Land M."/>
            <person name="Kyrpides N.C."/>
            <person name="Mavromatis K."/>
            <person name="Richardson P."/>
            <person name="Rohde M."/>
            <person name="Goker M."/>
            <person name="Klenk H.P."/>
            <person name="Zhang Y."/>
            <person name="Roberts G.P."/>
            <person name="Reslewic S."/>
            <person name="Schwartz D.C."/>
        </authorList>
    </citation>
    <scope>NUCLEOTIDE SEQUENCE [LARGE SCALE GENOMIC DNA]</scope>
    <source>
        <strain evidence="8">ATCC 11170 / ATH 1.1.1 / DSM 467 / LMG 4362 / NCIMB 8255 / S1</strain>
    </source>
</reference>
<dbReference type="Pfam" id="PF03006">
    <property type="entry name" value="HlyIII"/>
    <property type="match status" value="1"/>
</dbReference>
<dbReference type="InterPro" id="IPR004254">
    <property type="entry name" value="AdipoR/HlyIII-related"/>
</dbReference>
<evidence type="ECO:0000256" key="3">
    <source>
        <dbReference type="ARBA" id="ARBA00022989"/>
    </source>
</evidence>
<comment type="subcellular location">
    <subcellularLocation>
        <location evidence="1">Membrane</location>
        <topology evidence="1">Multi-pass membrane protein</topology>
    </subcellularLocation>
</comment>
<dbReference type="PANTHER" id="PTHR20855:SF3">
    <property type="entry name" value="LD03007P"/>
    <property type="match status" value="1"/>
</dbReference>
<organism evidence="7 8">
    <name type="scientific">Rhodospirillum rubrum (strain ATCC 11170 / ATH 1.1.1 / DSM 467 / LMG 4362 / NCIMB 8255 / S1)</name>
    <dbReference type="NCBI Taxonomy" id="269796"/>
    <lineage>
        <taxon>Bacteria</taxon>
        <taxon>Pseudomonadati</taxon>
        <taxon>Pseudomonadota</taxon>
        <taxon>Alphaproteobacteria</taxon>
        <taxon>Rhodospirillales</taxon>
        <taxon>Rhodospirillaceae</taxon>
        <taxon>Rhodospirillum</taxon>
    </lineage>
</organism>
<feature type="transmembrane region" description="Helical" evidence="6">
    <location>
        <begin position="191"/>
        <end position="209"/>
    </location>
</feature>
<keyword evidence="2 6" id="KW-0812">Transmembrane</keyword>
<evidence type="ECO:0000256" key="1">
    <source>
        <dbReference type="ARBA" id="ARBA00004141"/>
    </source>
</evidence>
<dbReference type="RefSeq" id="WP_011388419.1">
    <property type="nucleotide sequence ID" value="NC_007643.1"/>
</dbReference>
<keyword evidence="3 6" id="KW-1133">Transmembrane helix</keyword>
<keyword evidence="5" id="KW-0862">Zinc</keyword>
<feature type="transmembrane region" description="Helical" evidence="6">
    <location>
        <begin position="135"/>
        <end position="154"/>
    </location>
</feature>